<dbReference type="PANTHER" id="PTHR43298">
    <property type="entry name" value="MULTIDRUG RESISTANCE PROTEIN NORM-RELATED"/>
    <property type="match status" value="1"/>
</dbReference>
<evidence type="ECO:0000256" key="10">
    <source>
        <dbReference type="SAM" id="Phobius"/>
    </source>
</evidence>
<dbReference type="Pfam" id="PF01554">
    <property type="entry name" value="MatE"/>
    <property type="match status" value="2"/>
</dbReference>
<comment type="caution">
    <text evidence="11">The sequence shown here is derived from an EMBL/GenBank/DDBJ whole genome shotgun (WGS) entry which is preliminary data.</text>
</comment>
<feature type="transmembrane region" description="Helical" evidence="10">
    <location>
        <begin position="419"/>
        <end position="439"/>
    </location>
</feature>
<dbReference type="PANTHER" id="PTHR43298:SF2">
    <property type="entry name" value="FMN_FAD EXPORTER YEEO-RELATED"/>
    <property type="match status" value="1"/>
</dbReference>
<keyword evidence="6 10" id="KW-1133">Transmembrane helix</keyword>
<evidence type="ECO:0000256" key="7">
    <source>
        <dbReference type="ARBA" id="ARBA00023065"/>
    </source>
</evidence>
<dbReference type="EMBL" id="JAVRHK010000016">
    <property type="protein sequence ID" value="MDT0678169.1"/>
    <property type="molecule type" value="Genomic_DNA"/>
</dbReference>
<proteinExistence type="predicted"/>
<feature type="transmembrane region" description="Helical" evidence="10">
    <location>
        <begin position="193"/>
        <end position="213"/>
    </location>
</feature>
<evidence type="ECO:0000313" key="11">
    <source>
        <dbReference type="EMBL" id="MDT0678169.1"/>
    </source>
</evidence>
<dbReference type="CDD" id="cd13131">
    <property type="entry name" value="MATE_NorM_like"/>
    <property type="match status" value="1"/>
</dbReference>
<evidence type="ECO:0000256" key="6">
    <source>
        <dbReference type="ARBA" id="ARBA00022989"/>
    </source>
</evidence>
<feature type="transmembrane region" description="Helical" evidence="10">
    <location>
        <begin position="160"/>
        <end position="187"/>
    </location>
</feature>
<evidence type="ECO:0000256" key="1">
    <source>
        <dbReference type="ARBA" id="ARBA00004651"/>
    </source>
</evidence>
<evidence type="ECO:0000256" key="2">
    <source>
        <dbReference type="ARBA" id="ARBA00022448"/>
    </source>
</evidence>
<reference evidence="11 12" key="1">
    <citation type="submission" date="2023-09" db="EMBL/GenBank/DDBJ databases">
        <authorList>
            <person name="Rey-Velasco X."/>
        </authorList>
    </citation>
    <scope>NUCLEOTIDE SEQUENCE [LARGE SCALE GENOMIC DNA]</scope>
    <source>
        <strain evidence="11 12">F117</strain>
    </source>
</reference>
<feature type="transmembrane region" description="Helical" evidence="10">
    <location>
        <begin position="234"/>
        <end position="267"/>
    </location>
</feature>
<gene>
    <name evidence="11" type="ORF">RM539_16420</name>
</gene>
<keyword evidence="8 10" id="KW-0472">Membrane</keyword>
<dbReference type="PIRSF" id="PIRSF006603">
    <property type="entry name" value="DinF"/>
    <property type="match status" value="1"/>
</dbReference>
<feature type="transmembrane region" description="Helical" evidence="10">
    <location>
        <begin position="89"/>
        <end position="111"/>
    </location>
</feature>
<feature type="transmembrane region" description="Helical" evidence="10">
    <location>
        <begin position="315"/>
        <end position="337"/>
    </location>
</feature>
<evidence type="ECO:0000313" key="12">
    <source>
        <dbReference type="Proteomes" id="UP001262582"/>
    </source>
</evidence>
<organism evidence="11 12">
    <name type="scientific">Autumnicola musiva</name>
    <dbReference type="NCBI Taxonomy" id="3075589"/>
    <lineage>
        <taxon>Bacteria</taxon>
        <taxon>Pseudomonadati</taxon>
        <taxon>Bacteroidota</taxon>
        <taxon>Flavobacteriia</taxon>
        <taxon>Flavobacteriales</taxon>
        <taxon>Flavobacteriaceae</taxon>
        <taxon>Autumnicola</taxon>
    </lineage>
</organism>
<comment type="subcellular location">
    <subcellularLocation>
        <location evidence="1">Cell membrane</location>
        <topology evidence="1">Multi-pass membrane protein</topology>
    </subcellularLocation>
</comment>
<evidence type="ECO:0000256" key="8">
    <source>
        <dbReference type="ARBA" id="ARBA00023136"/>
    </source>
</evidence>
<keyword evidence="2" id="KW-0813">Transport</keyword>
<sequence length="458" mass="50571">MQLSAYTKEFSKNLKLAFPVMLGQLGHVMVGLVDNLMIGQLGPAPLAAVSLGNSLVFIALSLGIGFSFAITPLIAEADGAGDIENGRSYFHHGIILCAINGVLLFLLLLLAKPVLNYLDQPPEVVELAIPYLEIVAFSMLPLMVFQAFKQFADGLSQTKYAMYATLLSNVVNVVFNYLLIYGIWIFPRLELEGAAIGTLVSRFFMLWFIWEILRRKKKFAEYFRWTKKEFLKAAIFRRLLALGFPTALQMLFEVAIFTATVFLAGLLGTNPQAANQIALNLASMTFMVAVGLGVAATIRIGNQKGLGHYRELRRIALSTFLLVFLIEAVFAIGFILLNDILPTFYIENAEVVLLAAQLLVVAALFQLSDGLQVVILGALRGLQDVRIPTIICFIAYWIVGFPVSWYFGSAERMGSMGIWLGLLAGLTSSALMLYLRFAYLSRKLILSKPVPEAKTNIN</sequence>
<dbReference type="InterPro" id="IPR050222">
    <property type="entry name" value="MATE_MdtK"/>
</dbReference>
<keyword evidence="3" id="KW-0050">Antiport</keyword>
<feature type="transmembrane region" description="Helical" evidence="10">
    <location>
        <begin position="387"/>
        <end position="407"/>
    </location>
</feature>
<dbReference type="NCBIfam" id="TIGR00797">
    <property type="entry name" value="matE"/>
    <property type="match status" value="1"/>
</dbReference>
<dbReference type="Proteomes" id="UP001262582">
    <property type="component" value="Unassembled WGS sequence"/>
</dbReference>
<feature type="transmembrane region" description="Helical" evidence="10">
    <location>
        <begin position="16"/>
        <end position="33"/>
    </location>
</feature>
<name>A0ABU3D9Y0_9FLAO</name>
<feature type="transmembrane region" description="Helical" evidence="10">
    <location>
        <begin position="131"/>
        <end position="148"/>
    </location>
</feature>
<keyword evidence="12" id="KW-1185">Reference proteome</keyword>
<evidence type="ECO:0000256" key="5">
    <source>
        <dbReference type="ARBA" id="ARBA00022692"/>
    </source>
</evidence>
<keyword evidence="5 10" id="KW-0812">Transmembrane</keyword>
<feature type="transmembrane region" description="Helical" evidence="10">
    <location>
        <begin position="53"/>
        <end position="77"/>
    </location>
</feature>
<keyword evidence="7" id="KW-0406">Ion transport</keyword>
<protein>
    <recommendedName>
        <fullName evidence="9">Multidrug-efflux transporter</fullName>
    </recommendedName>
</protein>
<evidence type="ECO:0000256" key="3">
    <source>
        <dbReference type="ARBA" id="ARBA00022449"/>
    </source>
</evidence>
<feature type="transmembrane region" description="Helical" evidence="10">
    <location>
        <begin position="273"/>
        <end position="295"/>
    </location>
</feature>
<accession>A0ABU3D9Y0</accession>
<evidence type="ECO:0000256" key="9">
    <source>
        <dbReference type="ARBA" id="ARBA00031636"/>
    </source>
</evidence>
<dbReference type="InterPro" id="IPR002528">
    <property type="entry name" value="MATE_fam"/>
</dbReference>
<dbReference type="RefSeq" id="WP_311504504.1">
    <property type="nucleotide sequence ID" value="NZ_JAVRHK010000016.1"/>
</dbReference>
<evidence type="ECO:0000256" key="4">
    <source>
        <dbReference type="ARBA" id="ARBA00022475"/>
    </source>
</evidence>
<dbReference type="InterPro" id="IPR048279">
    <property type="entry name" value="MdtK-like"/>
</dbReference>
<keyword evidence="4" id="KW-1003">Cell membrane</keyword>